<keyword evidence="3 9" id="KW-0813">Transport</keyword>
<keyword evidence="8 9" id="KW-0472">Membrane</keyword>
<keyword evidence="6 9" id="KW-0812">Transmembrane</keyword>
<dbReference type="AlphaFoldDB" id="C7MMH0"/>
<dbReference type="GO" id="GO:0005886">
    <property type="term" value="C:plasma membrane"/>
    <property type="evidence" value="ECO:0007669"/>
    <property type="project" value="UniProtKB-SubCell"/>
</dbReference>
<evidence type="ECO:0000256" key="6">
    <source>
        <dbReference type="ARBA" id="ARBA00022692"/>
    </source>
</evidence>
<name>C7MMH0_CRYCD</name>
<dbReference type="PROSITE" id="PS50928">
    <property type="entry name" value="ABC_TM1"/>
    <property type="match status" value="1"/>
</dbReference>
<feature type="transmembrane region" description="Helical" evidence="9">
    <location>
        <begin position="349"/>
        <end position="371"/>
    </location>
</feature>
<gene>
    <name evidence="13" type="ordered locus">Ccur_03860</name>
</gene>
<evidence type="ECO:0000256" key="10">
    <source>
        <dbReference type="SAM" id="MobiDB-lite"/>
    </source>
</evidence>
<dbReference type="PANTHER" id="PTHR30183:SF3">
    <property type="entry name" value="MOLYBDENUM TRANSPORT SYSTEM PERMEASE PROTEIN MODB"/>
    <property type="match status" value="1"/>
</dbReference>
<feature type="transmembrane region" description="Helical" evidence="9">
    <location>
        <begin position="435"/>
        <end position="457"/>
    </location>
</feature>
<feature type="compositionally biased region" description="Low complexity" evidence="10">
    <location>
        <begin position="53"/>
        <end position="110"/>
    </location>
</feature>
<feature type="transmembrane region" description="Helical" evidence="9">
    <location>
        <begin position="311"/>
        <end position="337"/>
    </location>
</feature>
<feature type="region of interest" description="Disordered" evidence="10">
    <location>
        <begin position="45"/>
        <end position="113"/>
    </location>
</feature>
<evidence type="ECO:0000313" key="13">
    <source>
        <dbReference type="EMBL" id="ACU94110.1"/>
    </source>
</evidence>
<feature type="signal peptide" evidence="11">
    <location>
        <begin position="1"/>
        <end position="40"/>
    </location>
</feature>
<dbReference type="KEGG" id="ccu:Ccur_03860"/>
<dbReference type="HOGENOM" id="CLU_034358_1_0_11"/>
<feature type="transmembrane region" description="Helical" evidence="9">
    <location>
        <begin position="496"/>
        <end position="517"/>
    </location>
</feature>
<proteinExistence type="inferred from homology"/>
<feature type="chain" id="PRO_5002980325" evidence="11">
    <location>
        <begin position="41"/>
        <end position="530"/>
    </location>
</feature>
<evidence type="ECO:0000256" key="2">
    <source>
        <dbReference type="ARBA" id="ARBA00007069"/>
    </source>
</evidence>
<evidence type="ECO:0000313" key="14">
    <source>
        <dbReference type="Proteomes" id="UP000000954"/>
    </source>
</evidence>
<sequence length="530" mass="55887">MGNNLDSAICIAWRHLRTCFVACLVALMLAFLVFPSIAWADDDATGDVDDPTTRSSAAASISQQATASESASSSEAAHGTGAGGASSSAAASTGTTAENAAGSAGDSAGSLEVSSDNTAARSTAVSFALSEFSRAQVGSNRAIADAYRGYAYYAGSHAPSMVLIATPDYAVVYVSPEAAAREGLTLSAEADRAALRSMVGALDAANANGGAVLGSSARWYFTSDETFEVDGAVFHFNQDFGDGCIYECITDTAGGDITDSERDLPDGAVPIKLTHACFAELVAFDDAAIAPAPTWIESLGGFLSSIDYSPLWVTLKTTGCAIVFIFVLGLAAAYFCLGLSARWRDVFDAIFTIPMVLPPTVCGFILLLALGNNTGVGRWFISVGFPLIFSWPATVIAAVVVAFPLMYRSARGAFESLDPVMLDAARTLGWSNARIFFKLMLPLSWSSIAAGTVLAFARALGEFGATLFLAGNYLGVTRTIPIAIYFEWMNGNTDTAIFWTVVIMAFSFLVIMFINLWGRRTVRYRKGATR</sequence>
<evidence type="ECO:0000256" key="9">
    <source>
        <dbReference type="RuleBase" id="RU363032"/>
    </source>
</evidence>
<comment type="subcellular location">
    <subcellularLocation>
        <location evidence="1 9">Cell membrane</location>
        <topology evidence="1 9">Multi-pass membrane protein</topology>
    </subcellularLocation>
</comment>
<dbReference type="Pfam" id="PF00528">
    <property type="entry name" value="BPD_transp_1"/>
    <property type="match status" value="1"/>
</dbReference>
<keyword evidence="5" id="KW-0500">Molybdenum</keyword>
<dbReference type="InterPro" id="IPR000515">
    <property type="entry name" value="MetI-like"/>
</dbReference>
<comment type="similarity">
    <text evidence="2">Belongs to the binding-protein-dependent transport system permease family. CysTW subfamily.</text>
</comment>
<organism evidence="13 14">
    <name type="scientific">Cryptobacterium curtum (strain ATCC 700683 / DSM 15641 / CCUG 43107 / 12-3)</name>
    <dbReference type="NCBI Taxonomy" id="469378"/>
    <lineage>
        <taxon>Bacteria</taxon>
        <taxon>Bacillati</taxon>
        <taxon>Actinomycetota</taxon>
        <taxon>Coriobacteriia</taxon>
        <taxon>Eggerthellales</taxon>
        <taxon>Eggerthellaceae</taxon>
        <taxon>Cryptobacterium</taxon>
    </lineage>
</organism>
<dbReference type="PANTHER" id="PTHR30183">
    <property type="entry name" value="MOLYBDENUM TRANSPORT SYSTEM PERMEASE PROTEIN MODB"/>
    <property type="match status" value="1"/>
</dbReference>
<keyword evidence="7 9" id="KW-1133">Transmembrane helix</keyword>
<evidence type="ECO:0000256" key="11">
    <source>
        <dbReference type="SAM" id="SignalP"/>
    </source>
</evidence>
<accession>C7MMH0</accession>
<dbReference type="CDD" id="cd06261">
    <property type="entry name" value="TM_PBP2"/>
    <property type="match status" value="1"/>
</dbReference>
<dbReference type="Proteomes" id="UP000000954">
    <property type="component" value="Chromosome"/>
</dbReference>
<dbReference type="InterPro" id="IPR011867">
    <property type="entry name" value="ModB_ABC"/>
</dbReference>
<dbReference type="EMBL" id="CP001682">
    <property type="protein sequence ID" value="ACU94110.1"/>
    <property type="molecule type" value="Genomic_DNA"/>
</dbReference>
<evidence type="ECO:0000256" key="3">
    <source>
        <dbReference type="ARBA" id="ARBA00022448"/>
    </source>
</evidence>
<keyword evidence="14" id="KW-1185">Reference proteome</keyword>
<feature type="transmembrane region" description="Helical" evidence="9">
    <location>
        <begin position="383"/>
        <end position="407"/>
    </location>
</feature>
<evidence type="ECO:0000256" key="4">
    <source>
        <dbReference type="ARBA" id="ARBA00022475"/>
    </source>
</evidence>
<dbReference type="NCBIfam" id="TIGR02141">
    <property type="entry name" value="modB_ABC"/>
    <property type="match status" value="1"/>
</dbReference>
<evidence type="ECO:0000256" key="1">
    <source>
        <dbReference type="ARBA" id="ARBA00004651"/>
    </source>
</evidence>
<reference evidence="13 14" key="1">
    <citation type="journal article" date="2009" name="Stand. Genomic Sci.">
        <title>Complete genome sequence of Cryptobacterium curtum type strain (12-3).</title>
        <authorList>
            <person name="Mavrommatis K."/>
            <person name="Pukall R."/>
            <person name="Rohde C."/>
            <person name="Chen F."/>
            <person name="Sims D."/>
            <person name="Brettin T."/>
            <person name="Kuske C."/>
            <person name="Detter J.C."/>
            <person name="Han C."/>
            <person name="Lapidus A."/>
            <person name="Copeland A."/>
            <person name="Glavina Del Rio T."/>
            <person name="Nolan M."/>
            <person name="Lucas S."/>
            <person name="Tice H."/>
            <person name="Cheng J.F."/>
            <person name="Bruce D."/>
            <person name="Goodwin L."/>
            <person name="Pitluck S."/>
            <person name="Ovchinnikova G."/>
            <person name="Pati A."/>
            <person name="Ivanova N."/>
            <person name="Chen A."/>
            <person name="Palaniappan K."/>
            <person name="Chain P."/>
            <person name="D'haeseleer P."/>
            <person name="Goker M."/>
            <person name="Bristow J."/>
            <person name="Eisen J.A."/>
            <person name="Markowitz V."/>
            <person name="Hugenholtz P."/>
            <person name="Rohde M."/>
            <person name="Klenk H.P."/>
            <person name="Kyrpides N.C."/>
        </authorList>
    </citation>
    <scope>NUCLEOTIDE SEQUENCE [LARGE SCALE GENOMIC DNA]</scope>
    <source>
        <strain evidence="14">ATCC 700683 / DSM 15641 / 12-3</strain>
    </source>
</reference>
<evidence type="ECO:0000256" key="5">
    <source>
        <dbReference type="ARBA" id="ARBA00022505"/>
    </source>
</evidence>
<dbReference type="GO" id="GO:0015098">
    <property type="term" value="F:molybdate ion transmembrane transporter activity"/>
    <property type="evidence" value="ECO:0007669"/>
    <property type="project" value="InterPro"/>
</dbReference>
<dbReference type="SUPFAM" id="SSF161098">
    <property type="entry name" value="MetI-like"/>
    <property type="match status" value="1"/>
</dbReference>
<protein>
    <submittedName>
        <fullName evidence="13">Molybdate ABC transporter, permease protein</fullName>
    </submittedName>
</protein>
<dbReference type="InterPro" id="IPR035906">
    <property type="entry name" value="MetI-like_sf"/>
</dbReference>
<dbReference type="eggNOG" id="COG4149">
    <property type="taxonomic scope" value="Bacteria"/>
</dbReference>
<evidence type="ECO:0000256" key="7">
    <source>
        <dbReference type="ARBA" id="ARBA00022989"/>
    </source>
</evidence>
<keyword evidence="11" id="KW-0732">Signal</keyword>
<evidence type="ECO:0000256" key="8">
    <source>
        <dbReference type="ARBA" id="ARBA00023136"/>
    </source>
</evidence>
<dbReference type="RefSeq" id="WP_012802798.1">
    <property type="nucleotide sequence ID" value="NC_013170.1"/>
</dbReference>
<keyword evidence="4" id="KW-1003">Cell membrane</keyword>
<feature type="domain" description="ABC transmembrane type-1" evidence="12">
    <location>
        <begin position="311"/>
        <end position="514"/>
    </location>
</feature>
<dbReference type="Gene3D" id="1.10.3720.10">
    <property type="entry name" value="MetI-like"/>
    <property type="match status" value="1"/>
</dbReference>
<dbReference type="STRING" id="469378.Ccur_03860"/>
<evidence type="ECO:0000259" key="12">
    <source>
        <dbReference type="PROSITE" id="PS50928"/>
    </source>
</evidence>